<evidence type="ECO:0000313" key="2">
    <source>
        <dbReference type="EMBL" id="ABA47180.1"/>
    </source>
</evidence>
<reference evidence="2 3" key="1">
    <citation type="journal article" date="2007" name="Environ. Microbiol.">
        <title>Genomic and structural analysis of Syn9, a cyanophage infecting marine Prochlorococcus and Synechococcus.</title>
        <authorList>
            <person name="Weigele P.R."/>
            <person name="Pope W.H."/>
            <person name="Pedulla M.L."/>
            <person name="Houtz J.M."/>
            <person name="Smith A.L."/>
            <person name="Conway J.F."/>
            <person name="King J."/>
            <person name="Hatfull G.F."/>
            <person name="Lawrence J.G."/>
            <person name="Hendrix R.W."/>
        </authorList>
    </citation>
    <scope>NUCLEOTIDE SEQUENCE</scope>
</reference>
<dbReference type="Pfam" id="PF13098">
    <property type="entry name" value="Thioredoxin_2"/>
    <property type="match status" value="1"/>
</dbReference>
<feature type="domain" description="Thioredoxin-like fold" evidence="1">
    <location>
        <begin position="6"/>
        <end position="88"/>
    </location>
</feature>
<accession>Q0QZ15</accession>
<dbReference type="OrthoDB" id="21408at10239"/>
<evidence type="ECO:0000259" key="1">
    <source>
        <dbReference type="Pfam" id="PF13098"/>
    </source>
</evidence>
<keyword evidence="3" id="KW-1185">Reference proteome</keyword>
<organism evidence="2 3">
    <name type="scientific">Synechococcus phage syn9</name>
    <dbReference type="NCBI Taxonomy" id="382359"/>
    <lineage>
        <taxon>Viruses</taxon>
        <taxon>Duplodnaviria</taxon>
        <taxon>Heunggongvirae</taxon>
        <taxon>Uroviricota</taxon>
        <taxon>Caudoviricetes</taxon>
        <taxon>Pantevenvirales</taxon>
        <taxon>Kyanoviridae</taxon>
        <taxon>Ormenosvirus</taxon>
        <taxon>Ormenosvirus syn9</taxon>
    </lineage>
</organism>
<proteinExistence type="predicted"/>
<dbReference type="SUPFAM" id="SSF52833">
    <property type="entry name" value="Thioredoxin-like"/>
    <property type="match status" value="1"/>
</dbReference>
<dbReference type="EMBL" id="DQ149023">
    <property type="protein sequence ID" value="ABA47180.1"/>
    <property type="molecule type" value="Genomic_DNA"/>
</dbReference>
<name>Q0QZ15_BPSYS</name>
<dbReference type="KEGG" id="vg:4239055"/>
<dbReference type="RefSeq" id="YP_717880.1">
    <property type="nucleotide sequence ID" value="NC_008296.2"/>
</dbReference>
<dbReference type="Proteomes" id="UP000000909">
    <property type="component" value="Segment"/>
</dbReference>
<dbReference type="InterPro" id="IPR036249">
    <property type="entry name" value="Thioredoxin-like_sf"/>
</dbReference>
<dbReference type="InterPro" id="IPR012336">
    <property type="entry name" value="Thioredoxin-like_fold"/>
</dbReference>
<dbReference type="Gene3D" id="3.40.30.10">
    <property type="entry name" value="Glutaredoxin"/>
    <property type="match status" value="1"/>
</dbReference>
<organismHost>
    <name type="scientific">Synechococcus</name>
    <dbReference type="NCBI Taxonomy" id="1129"/>
</organismHost>
<protein>
    <submittedName>
        <fullName evidence="2">Thioredoxin</fullName>
    </submittedName>
</protein>
<dbReference type="GeneID" id="4239055"/>
<evidence type="ECO:0000313" key="3">
    <source>
        <dbReference type="Proteomes" id="UP000000909"/>
    </source>
</evidence>
<sequence>MVNNQFLLFTKDSCGPCGLVKKYLNALHDYRTELIDEIQLEDFSDIPIPEENLAIAKKYAVTATPVLVVTDSEGTMLGKYTGGMQITQSIRKLFDQYV</sequence>